<name>A0A645J927_9ZZZZ</name>
<evidence type="ECO:0000313" key="1">
    <source>
        <dbReference type="EMBL" id="MPN60195.1"/>
    </source>
</evidence>
<sequence length="68" mass="7645">MIIIGSINIVDSIVYGIPYQSYAFFFLDIAGIITIQRQPHGAKPKNRKLVPQFVKFSVLHTLTPSIID</sequence>
<gene>
    <name evidence="1" type="ORF">SDC9_207920</name>
</gene>
<accession>A0A645J927</accession>
<comment type="caution">
    <text evidence="1">The sequence shown here is derived from an EMBL/GenBank/DDBJ whole genome shotgun (WGS) entry which is preliminary data.</text>
</comment>
<organism evidence="1">
    <name type="scientific">bioreactor metagenome</name>
    <dbReference type="NCBI Taxonomy" id="1076179"/>
    <lineage>
        <taxon>unclassified sequences</taxon>
        <taxon>metagenomes</taxon>
        <taxon>ecological metagenomes</taxon>
    </lineage>
</organism>
<reference evidence="1" key="1">
    <citation type="submission" date="2019-08" db="EMBL/GenBank/DDBJ databases">
        <authorList>
            <person name="Kucharzyk K."/>
            <person name="Murdoch R.W."/>
            <person name="Higgins S."/>
            <person name="Loffler F."/>
        </authorList>
    </citation>
    <scope>NUCLEOTIDE SEQUENCE</scope>
</reference>
<dbReference type="AlphaFoldDB" id="A0A645J927"/>
<protein>
    <submittedName>
        <fullName evidence="1">Uncharacterized protein</fullName>
    </submittedName>
</protein>
<proteinExistence type="predicted"/>
<dbReference type="EMBL" id="VSSQ01135146">
    <property type="protein sequence ID" value="MPN60195.1"/>
    <property type="molecule type" value="Genomic_DNA"/>
</dbReference>